<dbReference type="RefSeq" id="WP_043192242.1">
    <property type="nucleotide sequence ID" value="NZ_CP009533.1"/>
</dbReference>
<keyword evidence="7" id="KW-0732">Signal</keyword>
<evidence type="ECO:0000256" key="5">
    <source>
        <dbReference type="PROSITE-ProRule" id="PRU00277"/>
    </source>
</evidence>
<gene>
    <name evidence="9" type="ORF">LT40_17080</name>
</gene>
<evidence type="ECO:0000313" key="10">
    <source>
        <dbReference type="Proteomes" id="UP000029499"/>
    </source>
</evidence>
<evidence type="ECO:0000256" key="7">
    <source>
        <dbReference type="SAM" id="SignalP"/>
    </source>
</evidence>
<sequence length="229" mass="24685">MLPRLLVSLSLLPLSWVWSQAQAAQGIPDGAHDLAYSVGASLGERLRVDAPDLQLDALLKGLQQAYRQEPLALSNERIGQLLAQYQAQHQVQTDPADNAPDIEKALAAERRFMAGERAKSGVREISDGVLVSVLEPGAGAPVTADGRVQVQYIGRLPDGSVFDQSNQPQWFRLNSVIEGWRTALQQMPTGAKWRVVIASAHAYGADGAGDLIAPYTPLTFDIQLLATAP</sequence>
<evidence type="ECO:0000256" key="3">
    <source>
        <dbReference type="ARBA" id="ARBA00023110"/>
    </source>
</evidence>
<dbReference type="KEGG" id="prh:LT40_17080"/>
<dbReference type="InterPro" id="IPR046357">
    <property type="entry name" value="PPIase_dom_sf"/>
</dbReference>
<dbReference type="Pfam" id="PF01346">
    <property type="entry name" value="FKBP_N"/>
    <property type="match status" value="1"/>
</dbReference>
<proteinExistence type="inferred from homology"/>
<evidence type="ECO:0000259" key="8">
    <source>
        <dbReference type="PROSITE" id="PS50059"/>
    </source>
</evidence>
<accession>A0A089YX99</accession>
<protein>
    <recommendedName>
        <fullName evidence="6">Peptidyl-prolyl cis-trans isomerase</fullName>
        <ecNumber evidence="6">5.2.1.8</ecNumber>
    </recommendedName>
</protein>
<dbReference type="EMBL" id="CP009533">
    <property type="protein sequence ID" value="AIS19012.1"/>
    <property type="molecule type" value="Genomic_DNA"/>
</dbReference>
<comment type="similarity">
    <text evidence="2 6">Belongs to the FKBP-type PPIase family.</text>
</comment>
<dbReference type="InterPro" id="IPR036944">
    <property type="entry name" value="PPIase_FKBP_N_sf"/>
</dbReference>
<dbReference type="STRING" id="216142.LT40_17080"/>
<dbReference type="Gene3D" id="3.10.50.40">
    <property type="match status" value="1"/>
</dbReference>
<dbReference type="PROSITE" id="PS50059">
    <property type="entry name" value="FKBP_PPIASE"/>
    <property type="match status" value="1"/>
</dbReference>
<dbReference type="eggNOG" id="COG0545">
    <property type="taxonomic scope" value="Bacteria"/>
</dbReference>
<organism evidence="9 10">
    <name type="scientific">Pseudomonas rhizosphaerae</name>
    <dbReference type="NCBI Taxonomy" id="216142"/>
    <lineage>
        <taxon>Bacteria</taxon>
        <taxon>Pseudomonadati</taxon>
        <taxon>Pseudomonadota</taxon>
        <taxon>Gammaproteobacteria</taxon>
        <taxon>Pseudomonadales</taxon>
        <taxon>Pseudomonadaceae</taxon>
        <taxon>Pseudomonas</taxon>
    </lineage>
</organism>
<evidence type="ECO:0000256" key="6">
    <source>
        <dbReference type="RuleBase" id="RU003915"/>
    </source>
</evidence>
<keyword evidence="4 5" id="KW-0413">Isomerase</keyword>
<dbReference type="PANTHER" id="PTHR43811">
    <property type="entry name" value="FKBP-TYPE PEPTIDYL-PROLYL CIS-TRANS ISOMERASE FKPA"/>
    <property type="match status" value="1"/>
</dbReference>
<dbReference type="GO" id="GO:0006457">
    <property type="term" value="P:protein folding"/>
    <property type="evidence" value="ECO:0007669"/>
    <property type="project" value="InterPro"/>
</dbReference>
<evidence type="ECO:0000313" key="9">
    <source>
        <dbReference type="EMBL" id="AIS19012.1"/>
    </source>
</evidence>
<comment type="catalytic activity">
    <reaction evidence="1 5 6">
        <text>[protein]-peptidylproline (omega=180) = [protein]-peptidylproline (omega=0)</text>
        <dbReference type="Rhea" id="RHEA:16237"/>
        <dbReference type="Rhea" id="RHEA-COMP:10747"/>
        <dbReference type="Rhea" id="RHEA-COMP:10748"/>
        <dbReference type="ChEBI" id="CHEBI:83833"/>
        <dbReference type="ChEBI" id="CHEBI:83834"/>
        <dbReference type="EC" id="5.2.1.8"/>
    </reaction>
</comment>
<feature type="chain" id="PRO_5001852486" description="Peptidyl-prolyl cis-trans isomerase" evidence="7">
    <location>
        <begin position="24"/>
        <end position="229"/>
    </location>
</feature>
<name>A0A089YX99_9PSED</name>
<dbReference type="HOGENOM" id="CLU_013615_0_3_6"/>
<keyword evidence="10" id="KW-1185">Reference proteome</keyword>
<dbReference type="AlphaFoldDB" id="A0A089YX99"/>
<dbReference type="InterPro" id="IPR001179">
    <property type="entry name" value="PPIase_FKBP_dom"/>
</dbReference>
<keyword evidence="3 5" id="KW-0697">Rotamase</keyword>
<dbReference type="OrthoDB" id="9814548at2"/>
<feature type="domain" description="PPIase FKBP-type" evidence="8">
    <location>
        <begin position="145"/>
        <end position="228"/>
    </location>
</feature>
<evidence type="ECO:0000256" key="2">
    <source>
        <dbReference type="ARBA" id="ARBA00006577"/>
    </source>
</evidence>
<dbReference type="Pfam" id="PF00254">
    <property type="entry name" value="FKBP_C"/>
    <property type="match status" value="1"/>
</dbReference>
<dbReference type="Gene3D" id="1.10.287.460">
    <property type="entry name" value="Peptidyl-prolyl cis-trans isomerase, FKBP-type, N-terminal domain"/>
    <property type="match status" value="1"/>
</dbReference>
<evidence type="ECO:0000256" key="1">
    <source>
        <dbReference type="ARBA" id="ARBA00000971"/>
    </source>
</evidence>
<feature type="signal peptide" evidence="7">
    <location>
        <begin position="1"/>
        <end position="23"/>
    </location>
</feature>
<dbReference type="EC" id="5.2.1.8" evidence="6"/>
<dbReference type="InterPro" id="IPR000774">
    <property type="entry name" value="PPIase_FKBP_N"/>
</dbReference>
<reference evidence="9 10" key="1">
    <citation type="journal article" date="2015" name="J. Biotechnol.">
        <title>Complete genome sequence of Pseudomonas rhizosphaerae IH5T (=DSM 16299T), a phosphate-solubilizing rhizobacterium for bacterial biofertilizer.</title>
        <authorList>
            <person name="Kwak Y."/>
            <person name="Jung B.K."/>
            <person name="Shin J.H."/>
        </authorList>
    </citation>
    <scope>NUCLEOTIDE SEQUENCE [LARGE SCALE GENOMIC DNA]</scope>
    <source>
        <strain evidence="9">DSM 16299</strain>
    </source>
</reference>
<dbReference type="GO" id="GO:0003755">
    <property type="term" value="F:peptidyl-prolyl cis-trans isomerase activity"/>
    <property type="evidence" value="ECO:0007669"/>
    <property type="project" value="UniProtKB-UniRule"/>
</dbReference>
<dbReference type="PANTHER" id="PTHR43811:SF23">
    <property type="entry name" value="FKBP-TYPE 22 KDA PEPTIDYL-PROLYL CIS-TRANS ISOMERASE"/>
    <property type="match status" value="1"/>
</dbReference>
<dbReference type="SUPFAM" id="SSF54534">
    <property type="entry name" value="FKBP-like"/>
    <property type="match status" value="1"/>
</dbReference>
<evidence type="ECO:0000256" key="4">
    <source>
        <dbReference type="ARBA" id="ARBA00023235"/>
    </source>
</evidence>
<dbReference type="Proteomes" id="UP000029499">
    <property type="component" value="Chromosome"/>
</dbReference>